<gene>
    <name evidence="4" type="ORF">HX018_09530</name>
</gene>
<keyword evidence="5" id="KW-1185">Reference proteome</keyword>
<evidence type="ECO:0000259" key="3">
    <source>
        <dbReference type="Pfam" id="PF16344"/>
    </source>
</evidence>
<evidence type="ECO:0000259" key="2">
    <source>
        <dbReference type="Pfam" id="PF04773"/>
    </source>
</evidence>
<feature type="transmembrane region" description="Helical" evidence="1">
    <location>
        <begin position="98"/>
        <end position="119"/>
    </location>
</feature>
<sequence length="388" mass="43770">MNTTDSRLQDLLQLYLQNNLDLKDYEEFFALLAALPDEQLQALMQKHSDLQSDSINLDQFIKDRIDHLQNRIQQVISLGEESSTTNIDHKTQKIWKPWIGIAAACLLFAIGFSIYSGFWNSTEKLTEEVVMKKVDLSPGKDAAVMIIDGEEIVLNGEKSGVVLSDSSYSYLDGSDRTMLNAKEVQLVTPRGGQYQIVLTDGTKVWINADSRLTISKDFNIKNRTVQLSGEAFFEVKRNANLPFLIQSKAQDIRVLGTVFNVNTYSDEQYARTTLLSGSLKVNDLLLKPNQQALLNQENKVIRKLSVDAAAVAAWKDGIFDLSGLNFEECMRIIGRWYDLDIEYLGQIPQVDLVGKMSRGVKLSTFLDFLYQNTGVKGELLPNRKLIIK</sequence>
<dbReference type="PANTHER" id="PTHR30273:SF2">
    <property type="entry name" value="PROTEIN FECR"/>
    <property type="match status" value="1"/>
</dbReference>
<dbReference type="InterPro" id="IPR012373">
    <property type="entry name" value="Ferrdict_sens_TM"/>
</dbReference>
<feature type="domain" description="FecR protein" evidence="2">
    <location>
        <begin position="186"/>
        <end position="278"/>
    </location>
</feature>
<name>A0ABT7NML3_9SPHI</name>
<comment type="caution">
    <text evidence="4">The sequence shown here is derived from an EMBL/GenBank/DDBJ whole genome shotgun (WGS) entry which is preliminary data.</text>
</comment>
<keyword evidence="1" id="KW-0472">Membrane</keyword>
<dbReference type="Gene3D" id="3.55.50.30">
    <property type="match status" value="1"/>
</dbReference>
<dbReference type="Gene3D" id="2.60.120.1440">
    <property type="match status" value="1"/>
</dbReference>
<dbReference type="PANTHER" id="PTHR30273">
    <property type="entry name" value="PERIPLASMIC SIGNAL SENSOR AND SIGMA FACTOR ACTIVATOR FECR-RELATED"/>
    <property type="match status" value="1"/>
</dbReference>
<protein>
    <submittedName>
        <fullName evidence="4">FecR domain-containing protein</fullName>
    </submittedName>
</protein>
<evidence type="ECO:0000256" key="1">
    <source>
        <dbReference type="SAM" id="Phobius"/>
    </source>
</evidence>
<keyword evidence="1" id="KW-0812">Transmembrane</keyword>
<accession>A0ABT7NML3</accession>
<evidence type="ECO:0000313" key="4">
    <source>
        <dbReference type="EMBL" id="MDM1048477.1"/>
    </source>
</evidence>
<dbReference type="EMBL" id="JACAGK010000023">
    <property type="protein sequence ID" value="MDM1048477.1"/>
    <property type="molecule type" value="Genomic_DNA"/>
</dbReference>
<proteinExistence type="predicted"/>
<reference evidence="4" key="1">
    <citation type="submission" date="2020-06" db="EMBL/GenBank/DDBJ databases">
        <authorList>
            <person name="Dong N."/>
        </authorList>
    </citation>
    <scope>NUCLEOTIDE SEQUENCE</scope>
    <source>
        <strain evidence="4">R1692</strain>
    </source>
</reference>
<evidence type="ECO:0000313" key="5">
    <source>
        <dbReference type="Proteomes" id="UP001170954"/>
    </source>
</evidence>
<reference evidence="4" key="2">
    <citation type="journal article" date="2022" name="Sci. Total Environ.">
        <title>Prevalence, transmission, and molecular epidemiology of tet(X)-positive bacteria among humans, animals, and environmental niches in China: An epidemiological, and genomic-based study.</title>
        <authorList>
            <person name="Dong N."/>
            <person name="Zeng Y."/>
            <person name="Cai C."/>
            <person name="Sun C."/>
            <person name="Lu J."/>
            <person name="Liu C."/>
            <person name="Zhou H."/>
            <person name="Sun Q."/>
            <person name="Shu L."/>
            <person name="Wang H."/>
            <person name="Wang Y."/>
            <person name="Wang S."/>
            <person name="Wu C."/>
            <person name="Chan E.W."/>
            <person name="Chen G."/>
            <person name="Shen Z."/>
            <person name="Chen S."/>
            <person name="Zhang R."/>
        </authorList>
    </citation>
    <scope>NUCLEOTIDE SEQUENCE</scope>
    <source>
        <strain evidence="4">R1692</strain>
    </source>
</reference>
<organism evidence="4 5">
    <name type="scientific">Sphingobacterium hotanense</name>
    <dbReference type="NCBI Taxonomy" id="649196"/>
    <lineage>
        <taxon>Bacteria</taxon>
        <taxon>Pseudomonadati</taxon>
        <taxon>Bacteroidota</taxon>
        <taxon>Sphingobacteriia</taxon>
        <taxon>Sphingobacteriales</taxon>
        <taxon>Sphingobacteriaceae</taxon>
        <taxon>Sphingobacterium</taxon>
    </lineage>
</organism>
<dbReference type="InterPro" id="IPR006860">
    <property type="entry name" value="FecR"/>
</dbReference>
<dbReference type="Pfam" id="PF16344">
    <property type="entry name" value="FecR_C"/>
    <property type="match status" value="1"/>
</dbReference>
<keyword evidence="1" id="KW-1133">Transmembrane helix</keyword>
<dbReference type="Pfam" id="PF04773">
    <property type="entry name" value="FecR"/>
    <property type="match status" value="1"/>
</dbReference>
<dbReference type="InterPro" id="IPR032508">
    <property type="entry name" value="FecR_C"/>
</dbReference>
<dbReference type="RefSeq" id="WP_286651270.1">
    <property type="nucleotide sequence ID" value="NZ_JACAGK010000023.1"/>
</dbReference>
<feature type="domain" description="Protein FecR C-terminal" evidence="3">
    <location>
        <begin position="323"/>
        <end position="384"/>
    </location>
</feature>
<dbReference type="Proteomes" id="UP001170954">
    <property type="component" value="Unassembled WGS sequence"/>
</dbReference>